<name>A0A840B1E9_9SPHN</name>
<dbReference type="InterPro" id="IPR050377">
    <property type="entry name" value="Radical_SAM_PqqE_MftC-like"/>
</dbReference>
<proteinExistence type="predicted"/>
<gene>
    <name evidence="7" type="ORF">GGR91_000942</name>
</gene>
<dbReference type="Pfam" id="PF04055">
    <property type="entry name" value="Radical_SAM"/>
    <property type="match status" value="1"/>
</dbReference>
<dbReference type="Proteomes" id="UP000581447">
    <property type="component" value="Unassembled WGS sequence"/>
</dbReference>
<protein>
    <submittedName>
        <fullName evidence="7">MoaA/NifB/PqqE/SkfB family radical SAM enzyme</fullName>
    </submittedName>
</protein>
<keyword evidence="5" id="KW-0411">Iron-sulfur</keyword>
<dbReference type="GO" id="GO:0051536">
    <property type="term" value="F:iron-sulfur cluster binding"/>
    <property type="evidence" value="ECO:0007669"/>
    <property type="project" value="UniProtKB-KW"/>
</dbReference>
<dbReference type="InterPro" id="IPR013785">
    <property type="entry name" value="Aldolase_TIM"/>
</dbReference>
<feature type="domain" description="Radical SAM core" evidence="6">
    <location>
        <begin position="1"/>
        <end position="200"/>
    </location>
</feature>
<dbReference type="GO" id="GO:0003824">
    <property type="term" value="F:catalytic activity"/>
    <property type="evidence" value="ECO:0007669"/>
    <property type="project" value="InterPro"/>
</dbReference>
<dbReference type="SUPFAM" id="SSF102114">
    <property type="entry name" value="Radical SAM enzymes"/>
    <property type="match status" value="1"/>
</dbReference>
<evidence type="ECO:0000313" key="8">
    <source>
        <dbReference type="Proteomes" id="UP000581447"/>
    </source>
</evidence>
<keyword evidence="3" id="KW-0479">Metal-binding</keyword>
<keyword evidence="8" id="KW-1185">Reference proteome</keyword>
<dbReference type="Gene3D" id="3.20.20.70">
    <property type="entry name" value="Aldolase class I"/>
    <property type="match status" value="1"/>
</dbReference>
<evidence type="ECO:0000256" key="2">
    <source>
        <dbReference type="ARBA" id="ARBA00022691"/>
    </source>
</evidence>
<dbReference type="InterPro" id="IPR007197">
    <property type="entry name" value="rSAM"/>
</dbReference>
<comment type="caution">
    <text evidence="7">The sequence shown here is derived from an EMBL/GenBank/DDBJ whole genome shotgun (WGS) entry which is preliminary data.</text>
</comment>
<dbReference type="PANTHER" id="PTHR11228:SF34">
    <property type="entry name" value="TUNGSTEN-CONTAINING ALDEHYDE FERREDOXIN OXIDOREDUCTASE COFACTOR MODIFYING PROTEIN"/>
    <property type="match status" value="1"/>
</dbReference>
<dbReference type="PANTHER" id="PTHR11228">
    <property type="entry name" value="RADICAL SAM DOMAIN PROTEIN"/>
    <property type="match status" value="1"/>
</dbReference>
<dbReference type="GO" id="GO:0046872">
    <property type="term" value="F:metal ion binding"/>
    <property type="evidence" value="ECO:0007669"/>
    <property type="project" value="UniProtKB-KW"/>
</dbReference>
<dbReference type="AlphaFoldDB" id="A0A840B1E9"/>
<dbReference type="InterPro" id="IPR058240">
    <property type="entry name" value="rSAM_sf"/>
</dbReference>
<dbReference type="CDD" id="cd01335">
    <property type="entry name" value="Radical_SAM"/>
    <property type="match status" value="1"/>
</dbReference>
<accession>A0A840B1E9</accession>
<evidence type="ECO:0000256" key="3">
    <source>
        <dbReference type="ARBA" id="ARBA00022723"/>
    </source>
</evidence>
<evidence type="ECO:0000256" key="5">
    <source>
        <dbReference type="ARBA" id="ARBA00023014"/>
    </source>
</evidence>
<evidence type="ECO:0000256" key="1">
    <source>
        <dbReference type="ARBA" id="ARBA00001966"/>
    </source>
</evidence>
<organism evidence="7 8">
    <name type="scientific">Sphingorhabdus rigui</name>
    <dbReference type="NCBI Taxonomy" id="1282858"/>
    <lineage>
        <taxon>Bacteria</taxon>
        <taxon>Pseudomonadati</taxon>
        <taxon>Pseudomonadota</taxon>
        <taxon>Alphaproteobacteria</taxon>
        <taxon>Sphingomonadales</taxon>
        <taxon>Sphingomonadaceae</taxon>
        <taxon>Sphingorhabdus</taxon>
    </lineage>
</organism>
<reference evidence="7 8" key="1">
    <citation type="submission" date="2020-08" db="EMBL/GenBank/DDBJ databases">
        <title>Genomic Encyclopedia of Type Strains, Phase IV (KMG-IV): sequencing the most valuable type-strain genomes for metagenomic binning, comparative biology and taxonomic classification.</title>
        <authorList>
            <person name="Goeker M."/>
        </authorList>
    </citation>
    <scope>NUCLEOTIDE SEQUENCE [LARGE SCALE GENOMIC DNA]</scope>
    <source>
        <strain evidence="7 8">DSM 29050</strain>
    </source>
</reference>
<keyword evidence="4" id="KW-0408">Iron</keyword>
<evidence type="ECO:0000256" key="4">
    <source>
        <dbReference type="ARBA" id="ARBA00023004"/>
    </source>
</evidence>
<dbReference type="EMBL" id="JACIEA010000001">
    <property type="protein sequence ID" value="MBB3942720.1"/>
    <property type="molecule type" value="Genomic_DNA"/>
</dbReference>
<keyword evidence="2" id="KW-0949">S-adenosyl-L-methionine</keyword>
<dbReference type="PROSITE" id="PS51918">
    <property type="entry name" value="RADICAL_SAM"/>
    <property type="match status" value="1"/>
</dbReference>
<comment type="cofactor">
    <cofactor evidence="1">
        <name>[4Fe-4S] cluster</name>
        <dbReference type="ChEBI" id="CHEBI:49883"/>
    </cofactor>
</comment>
<evidence type="ECO:0000259" key="6">
    <source>
        <dbReference type="PROSITE" id="PS51918"/>
    </source>
</evidence>
<sequence>MIEDTMDWLEPQSEAAFAELLERNASERKWDGIILTGSEITLNRNLPDMARRARDAGFAHVRIQTHGMHLANPAFAQRLIDAGVDEFFISVTAGDHETHDAITGRPGSFEKILAGMAIIDAYDVVIITNTVLTANSFRSAPALVDRLAGLKRLRQMEFWNYWPMAETDRKSLLIRFPDLIPVLKNAIERAHAYGRRVEVKNVPECLLGAYQECLVNDQPELMIDPRFWGEFGRNGFDQCVHRNQCASKQCLGVGTAYAQRFGWEADILAPLTEHNHFNSRENNEKTSYL</sequence>
<evidence type="ECO:0000313" key="7">
    <source>
        <dbReference type="EMBL" id="MBB3942720.1"/>
    </source>
</evidence>